<dbReference type="EMBL" id="CDMY01000565">
    <property type="protein sequence ID" value="CEM23340.1"/>
    <property type="molecule type" value="Genomic_DNA"/>
</dbReference>
<feature type="compositionally biased region" description="Low complexity" evidence="4">
    <location>
        <begin position="1611"/>
        <end position="1631"/>
    </location>
</feature>
<keyword evidence="7" id="KW-1185">Reference proteome</keyword>
<dbReference type="PANTHER" id="PTHR10350">
    <property type="entry name" value="NUCLEAR PORE COMPLEX PROTEIN NUP155"/>
    <property type="match status" value="1"/>
</dbReference>
<name>A0A0G4G4M9_VITBC</name>
<dbReference type="PANTHER" id="PTHR10350:SF6">
    <property type="entry name" value="NUCLEAR PORE COMPLEX PROTEIN NUP155"/>
    <property type="match status" value="1"/>
</dbReference>
<dbReference type="GO" id="GO:0044611">
    <property type="term" value="C:nuclear pore inner ring"/>
    <property type="evidence" value="ECO:0007669"/>
    <property type="project" value="TreeGrafter"/>
</dbReference>
<dbReference type="GO" id="GO:0000972">
    <property type="term" value="P:transcription-dependent tethering of RNA polymerase II gene DNA at nuclear periphery"/>
    <property type="evidence" value="ECO:0007669"/>
    <property type="project" value="TreeGrafter"/>
</dbReference>
<dbReference type="STRING" id="1169540.A0A0G4G4M9"/>
<evidence type="ECO:0000313" key="7">
    <source>
        <dbReference type="Proteomes" id="UP000041254"/>
    </source>
</evidence>
<gene>
    <name evidence="6" type="ORF">Vbra_2636</name>
</gene>
<keyword evidence="2" id="KW-0813">Transport</keyword>
<feature type="compositionally biased region" description="Low complexity" evidence="4">
    <location>
        <begin position="1592"/>
        <end position="1602"/>
    </location>
</feature>
<dbReference type="InterPro" id="IPR004870">
    <property type="entry name" value="Nucleoporin_Nup155"/>
</dbReference>
<dbReference type="OrthoDB" id="338970at2759"/>
<evidence type="ECO:0000256" key="2">
    <source>
        <dbReference type="ARBA" id="ARBA00022448"/>
    </source>
</evidence>
<dbReference type="Proteomes" id="UP000041254">
    <property type="component" value="Unassembled WGS sequence"/>
</dbReference>
<dbReference type="VEuPathDB" id="CryptoDB:Vbra_2636"/>
<dbReference type="GO" id="GO:0006606">
    <property type="term" value="P:protein import into nucleus"/>
    <property type="evidence" value="ECO:0007669"/>
    <property type="project" value="TreeGrafter"/>
</dbReference>
<dbReference type="GO" id="GO:0017056">
    <property type="term" value="F:structural constituent of nuclear pore"/>
    <property type="evidence" value="ECO:0007669"/>
    <property type="project" value="InterPro"/>
</dbReference>
<dbReference type="InterPro" id="IPR014908">
    <property type="entry name" value="Nucleoporin_Nup133/Nup155_N"/>
</dbReference>
<reference evidence="6 7" key="1">
    <citation type="submission" date="2014-11" db="EMBL/GenBank/DDBJ databases">
        <authorList>
            <person name="Zhu J."/>
            <person name="Qi W."/>
            <person name="Song R."/>
        </authorList>
    </citation>
    <scope>NUCLEOTIDE SEQUENCE [LARGE SCALE GENOMIC DNA]</scope>
</reference>
<evidence type="ECO:0000256" key="1">
    <source>
        <dbReference type="ARBA" id="ARBA00004123"/>
    </source>
</evidence>
<evidence type="ECO:0000313" key="6">
    <source>
        <dbReference type="EMBL" id="CEM23340.1"/>
    </source>
</evidence>
<dbReference type="Pfam" id="PF08801">
    <property type="entry name" value="Nucleoporin_N"/>
    <property type="match status" value="2"/>
</dbReference>
<accession>A0A0G4G4M9</accession>
<evidence type="ECO:0000256" key="4">
    <source>
        <dbReference type="SAM" id="MobiDB-lite"/>
    </source>
</evidence>
<sequence length="1660" mass="184541">MDPLTQKIKLAEEGRKIVMSEANSFSPAQFTFPCDVPLLEWDNRAIRMDLPLQSMLPAVITEATQRAQQRAFAGFFPFLHHLWVAVDNVLFIWNYRCADAKPIRMDFYEPLTAVELLIPRPEVFDSKVSCVVVVATEDHVEMRGLCVLPVSDRSLRTQSTTMADGDSSGGVGGLSTVFRGARSARQGYSGVSRLASPQQQAAATSPLSPVSPHSFDRSDTHPYVIAETDLVEGVYRVRSDGVIDVMAVTDDGHVFMTRGDSEILELAYQKERTWNCPRVRLIQRTKGVWDLLPSFRRQQRIKQLKCCASKYLFTLDTSSTIRIYEILESRQWRMTGQPFLSSRPRNAFARPDEANVPAPSFTDEDYDTSMMMPGDSATGFAGQAGAVTGGSRPAKRRKSICRLPFGQSSDPLSSACQQRRGIWVAEGQAVTCCQADGLKHLGEVNFSHLMDELDRAYPGQPRRSKDIMQIFPCISVDSQVHCVVLAADGVRYHFVNTTADSPQDLIRTSPHPSWNSRQSTYRTTTGMHSSFWLAGTSTPPTRRASPYVPSPTAMFAQNVLGTAYTAGPQSLSMYANGVQIVTSDDSQMGRVGMGTVEIRARAGLPSGELSPLAEYVSVQSLPSPAIALAEERSFYCGHSGQRGGGGNGVVVLDGPMEGQTPLWRSARTLVLLTEKSVQVVTLTYLPSLLAGDPNPRNAEMCCTYLSHTIGLPDRSTSTGGGRSRLGGSPGRPFRPRFHIDDTEIAYTREEEAGASITELMNAPRPPAKWFKGLVMWLAHVLYPLLDTPICVFCFGYDGVRLAPPGAMLSSLLTSLSSVLSYVREGVPAAGRGDRENMEYTGPQQGLQRLVYFDKLRLDCVVAFLDMMKQTVGVMEAIAREHHDNSSVWASRRIAPYLDVLMNAPIDRVASTEDFITLPMRMCDAVVLQAAGIGNEELLSWLKGAPVGGRRQQQQQQHPGDDGNRVVQLCSRLNQYCPDLFGRNLSIVYLALSRSLATTTQGAMTHTDVSQEALERFTNLLNSRQTDGREAESALRLSLRTYMHSNNWAKCVQIANDKIDSGLPTLAHTGLSPDSVCDIFILTIADRLQEPAVLSAILVGAHERLKTASIDKLLGTYDSQTILATLGGVQQQFQVSVALVEHRLLEWAMMMSGGQRTAKEALKCGEVLAELLKRTQRWAEVCALYLHLTQQLPPQNASLADRKECLKRLQAALERTTQAGLRETPMMGILRQHTGVSGLQEMAVYAERAIDTIMHLQEPFVNELELISKRLATQPAYASVKDEIDAMRASLQSVRDVDRLMQDARRVGLPHLQLLLLDRIHAGSPPADALLEYENLFLSVCFTPRATRHLFAPWPHDTLMPFFAQSDPGFVRPKHFYRTDGASAGVPIDRHQQQQAQPVPVDLPRRFEHFIVSYRTISPYSLSPLPSSFVLIMELANVLWLKWGEGRRALERTTGPYWGRCLWVCCGVLRETERLPWPHVWALYREVCERLSETYEAIVNKLTETRALPAAEVPRAAKISDHIRNVMISMVTEWMDEELSGQLTGMYGCQAEVRQFVETARGTGADQLKERFANIQRGWSSQRQPADAHTHTHTQANTTAPYPYRTPPRTPQPHTTNQQGGEGEQQQQQQQESQPRRRRRSASADEDEQEYDGRGLGMGNR</sequence>
<protein>
    <recommendedName>
        <fullName evidence="5">Nucleoporin Nup133/Nup155-like N-terminal domain-containing protein</fullName>
    </recommendedName>
</protein>
<feature type="domain" description="Nucleoporin Nup133/Nup155-like N-terminal" evidence="5">
    <location>
        <begin position="56"/>
        <end position="137"/>
    </location>
</feature>
<dbReference type="GO" id="GO:0036228">
    <property type="term" value="P:protein localization to nuclear inner membrane"/>
    <property type="evidence" value="ECO:0007669"/>
    <property type="project" value="TreeGrafter"/>
</dbReference>
<feature type="region of interest" description="Disordered" evidence="4">
    <location>
        <begin position="713"/>
        <end position="732"/>
    </location>
</feature>
<keyword evidence="3" id="KW-0539">Nucleus</keyword>
<feature type="region of interest" description="Disordered" evidence="4">
    <location>
        <begin position="189"/>
        <end position="215"/>
    </location>
</feature>
<evidence type="ECO:0000256" key="3">
    <source>
        <dbReference type="ARBA" id="ARBA00023242"/>
    </source>
</evidence>
<feature type="compositionally biased region" description="Low complexity" evidence="4">
    <location>
        <begin position="194"/>
        <end position="208"/>
    </location>
</feature>
<organism evidence="6 7">
    <name type="scientific">Vitrella brassicaformis (strain CCMP3155)</name>
    <dbReference type="NCBI Taxonomy" id="1169540"/>
    <lineage>
        <taxon>Eukaryota</taxon>
        <taxon>Sar</taxon>
        <taxon>Alveolata</taxon>
        <taxon>Colpodellida</taxon>
        <taxon>Vitrellaceae</taxon>
        <taxon>Vitrella</taxon>
    </lineage>
</organism>
<feature type="region of interest" description="Disordered" evidence="4">
    <location>
        <begin position="1577"/>
        <end position="1660"/>
    </location>
</feature>
<dbReference type="GO" id="GO:0006405">
    <property type="term" value="P:RNA export from nucleus"/>
    <property type="evidence" value="ECO:0007669"/>
    <property type="project" value="TreeGrafter"/>
</dbReference>
<dbReference type="InParanoid" id="A0A0G4G4M9"/>
<feature type="compositionally biased region" description="Gly residues" evidence="4">
    <location>
        <begin position="718"/>
        <end position="729"/>
    </location>
</feature>
<feature type="domain" description="Nucleoporin Nup133/Nup155-like N-terminal" evidence="5">
    <location>
        <begin position="225"/>
        <end position="329"/>
    </location>
</feature>
<comment type="subcellular location">
    <subcellularLocation>
        <location evidence="1">Nucleus</location>
    </subcellularLocation>
</comment>
<evidence type="ECO:0000259" key="5">
    <source>
        <dbReference type="Pfam" id="PF08801"/>
    </source>
</evidence>
<proteinExistence type="predicted"/>